<accession>A0ABN9HQT4</accession>
<evidence type="ECO:0000313" key="2">
    <source>
        <dbReference type="EMBL" id="CAI9624145.1"/>
    </source>
</evidence>
<keyword evidence="3" id="KW-1185">Reference proteome</keyword>
<dbReference type="Proteomes" id="UP001162483">
    <property type="component" value="Unassembled WGS sequence"/>
</dbReference>
<dbReference type="EMBL" id="CATNWA010021839">
    <property type="protein sequence ID" value="CAI9624145.1"/>
    <property type="molecule type" value="Genomic_DNA"/>
</dbReference>
<evidence type="ECO:0000256" key="1">
    <source>
        <dbReference type="SAM" id="MobiDB-lite"/>
    </source>
</evidence>
<comment type="caution">
    <text evidence="2">The sequence shown here is derived from an EMBL/GenBank/DDBJ whole genome shotgun (WGS) entry which is preliminary data.</text>
</comment>
<reference evidence="2" key="1">
    <citation type="submission" date="2023-05" db="EMBL/GenBank/DDBJ databases">
        <authorList>
            <person name="Stuckert A."/>
        </authorList>
    </citation>
    <scope>NUCLEOTIDE SEQUENCE</scope>
</reference>
<gene>
    <name evidence="2" type="ORF">SPARVUS_LOCUS16602674</name>
</gene>
<feature type="region of interest" description="Disordered" evidence="1">
    <location>
        <begin position="28"/>
        <end position="49"/>
    </location>
</feature>
<name>A0ABN9HQT4_9NEOB</name>
<sequence>MPTNGFVSEYPPDRWLVGVRGDLGRDLKTTEPTNSMTAGLSVETRPLDDTGSTGLWLRTSAASTPSSAATSAHCHLKHGLSDTSSACCLTYSLINDSVSSKITILCPSITILCLSLSNNSVSLSNSSVSLE</sequence>
<protein>
    <submittedName>
        <fullName evidence="2">Uncharacterized protein</fullName>
    </submittedName>
</protein>
<organism evidence="2 3">
    <name type="scientific">Staurois parvus</name>
    <dbReference type="NCBI Taxonomy" id="386267"/>
    <lineage>
        <taxon>Eukaryota</taxon>
        <taxon>Metazoa</taxon>
        <taxon>Chordata</taxon>
        <taxon>Craniata</taxon>
        <taxon>Vertebrata</taxon>
        <taxon>Euteleostomi</taxon>
        <taxon>Amphibia</taxon>
        <taxon>Batrachia</taxon>
        <taxon>Anura</taxon>
        <taxon>Neobatrachia</taxon>
        <taxon>Ranoidea</taxon>
        <taxon>Ranidae</taxon>
        <taxon>Staurois</taxon>
    </lineage>
</organism>
<evidence type="ECO:0000313" key="3">
    <source>
        <dbReference type="Proteomes" id="UP001162483"/>
    </source>
</evidence>
<proteinExistence type="predicted"/>